<evidence type="ECO:0000313" key="1">
    <source>
        <dbReference type="EMBL" id="CEJ62678.1"/>
    </source>
</evidence>
<reference evidence="2" key="1">
    <citation type="journal article" date="2015" name="Genome Announc.">
        <title>Draft genome sequence of the fungus Penicillium brasilianum MG11.</title>
        <authorList>
            <person name="Horn F."/>
            <person name="Linde J."/>
            <person name="Mattern D.J."/>
            <person name="Walther G."/>
            <person name="Guthke R."/>
            <person name="Brakhage A.A."/>
            <person name="Valiante V."/>
        </authorList>
    </citation>
    <scope>NUCLEOTIDE SEQUENCE [LARGE SCALE GENOMIC DNA]</scope>
    <source>
        <strain evidence="2">MG11</strain>
    </source>
</reference>
<organism evidence="1 2">
    <name type="scientific">Penicillium brasilianum</name>
    <dbReference type="NCBI Taxonomy" id="104259"/>
    <lineage>
        <taxon>Eukaryota</taxon>
        <taxon>Fungi</taxon>
        <taxon>Dikarya</taxon>
        <taxon>Ascomycota</taxon>
        <taxon>Pezizomycotina</taxon>
        <taxon>Eurotiomycetes</taxon>
        <taxon>Eurotiomycetidae</taxon>
        <taxon>Eurotiales</taxon>
        <taxon>Aspergillaceae</taxon>
        <taxon>Penicillium</taxon>
    </lineage>
</organism>
<sequence>MFPIFETFENSPPSEIDEQVVDALRLLDSIDHGPLLDMEPEEKRLLYKSEIERDFREVFEELDSDEAFEVCKQFQEYRLNRDLGLPIKGIYQKMKSVEISEEKRRKLVAILVFHHAVTLKHGKMGCF</sequence>
<dbReference type="EMBL" id="CDHK01000020">
    <property type="protein sequence ID" value="CEJ62678.1"/>
    <property type="molecule type" value="Genomic_DNA"/>
</dbReference>
<dbReference type="Proteomes" id="UP000042958">
    <property type="component" value="Unassembled WGS sequence"/>
</dbReference>
<gene>
    <name evidence="1" type="ORF">PMG11_11171</name>
</gene>
<protein>
    <submittedName>
        <fullName evidence="1">Uncharacterized protein</fullName>
    </submittedName>
</protein>
<evidence type="ECO:0000313" key="2">
    <source>
        <dbReference type="Proteomes" id="UP000042958"/>
    </source>
</evidence>
<keyword evidence="2" id="KW-1185">Reference proteome</keyword>
<dbReference type="OrthoDB" id="10421622at2759"/>
<proteinExistence type="predicted"/>
<dbReference type="AlphaFoldDB" id="A0A0F7U1D2"/>
<accession>A0A0F7U1D2</accession>
<name>A0A0F7U1D2_PENBI</name>